<feature type="compositionally biased region" description="Polar residues" evidence="1">
    <location>
        <begin position="1"/>
        <end position="23"/>
    </location>
</feature>
<sequence>MAGINNISNMSQAKINPNESVKSSGGDEIENVNLTMLHLCKLFEEYINLKKILSENER</sequence>
<reference evidence="2" key="1">
    <citation type="submission" date="2020-05" db="UniProtKB">
        <authorList>
            <consortium name="EnsemblMetazoa"/>
        </authorList>
    </citation>
    <scope>IDENTIFICATION</scope>
    <source>
        <strain evidence="2">SANGQUA</strain>
    </source>
</reference>
<protein>
    <submittedName>
        <fullName evidence="2">Uncharacterized protein</fullName>
    </submittedName>
</protein>
<accession>A0A182XU54</accession>
<keyword evidence="3" id="KW-1185">Reference proteome</keyword>
<dbReference type="VEuPathDB" id="VectorBase:AQUA015335"/>
<dbReference type="AlphaFoldDB" id="A0A182XU54"/>
<name>A0A182XU54_ANOQN</name>
<feature type="region of interest" description="Disordered" evidence="1">
    <location>
        <begin position="1"/>
        <end position="26"/>
    </location>
</feature>
<evidence type="ECO:0000256" key="1">
    <source>
        <dbReference type="SAM" id="MobiDB-lite"/>
    </source>
</evidence>
<evidence type="ECO:0000313" key="2">
    <source>
        <dbReference type="EnsemblMetazoa" id="AQUA015335-PA"/>
    </source>
</evidence>
<proteinExistence type="predicted"/>
<organism evidence="2 3">
    <name type="scientific">Anopheles quadriannulatus</name>
    <name type="common">Mosquito</name>
    <dbReference type="NCBI Taxonomy" id="34691"/>
    <lineage>
        <taxon>Eukaryota</taxon>
        <taxon>Metazoa</taxon>
        <taxon>Ecdysozoa</taxon>
        <taxon>Arthropoda</taxon>
        <taxon>Hexapoda</taxon>
        <taxon>Insecta</taxon>
        <taxon>Pterygota</taxon>
        <taxon>Neoptera</taxon>
        <taxon>Endopterygota</taxon>
        <taxon>Diptera</taxon>
        <taxon>Nematocera</taxon>
        <taxon>Culicoidea</taxon>
        <taxon>Culicidae</taxon>
        <taxon>Anophelinae</taxon>
        <taxon>Anopheles</taxon>
    </lineage>
</organism>
<dbReference type="EnsemblMetazoa" id="AQUA015335-RA">
    <property type="protein sequence ID" value="AQUA015335-PA"/>
    <property type="gene ID" value="AQUA015335"/>
</dbReference>
<evidence type="ECO:0000313" key="3">
    <source>
        <dbReference type="Proteomes" id="UP000076407"/>
    </source>
</evidence>
<dbReference type="Proteomes" id="UP000076407">
    <property type="component" value="Unassembled WGS sequence"/>
</dbReference>